<proteinExistence type="predicted"/>
<keyword evidence="1" id="KW-1133">Transmembrane helix</keyword>
<name>A0A9P8VTN6_9HYPO</name>
<dbReference type="AlphaFoldDB" id="A0A9P8VTN6"/>
<comment type="caution">
    <text evidence="2">The sequence shown here is derived from an EMBL/GenBank/DDBJ whole genome shotgun (WGS) entry which is preliminary data.</text>
</comment>
<dbReference type="EMBL" id="JAGPYM010000030">
    <property type="protein sequence ID" value="KAH6877271.1"/>
    <property type="molecule type" value="Genomic_DNA"/>
</dbReference>
<dbReference type="OrthoDB" id="3561681at2759"/>
<evidence type="ECO:0000313" key="2">
    <source>
        <dbReference type="EMBL" id="KAH6877271.1"/>
    </source>
</evidence>
<reference evidence="2 3" key="1">
    <citation type="journal article" date="2021" name="Nat. Commun.">
        <title>Genetic determinants of endophytism in the Arabidopsis root mycobiome.</title>
        <authorList>
            <person name="Mesny F."/>
            <person name="Miyauchi S."/>
            <person name="Thiergart T."/>
            <person name="Pickel B."/>
            <person name="Atanasova L."/>
            <person name="Karlsson M."/>
            <person name="Huettel B."/>
            <person name="Barry K.W."/>
            <person name="Haridas S."/>
            <person name="Chen C."/>
            <person name="Bauer D."/>
            <person name="Andreopoulos W."/>
            <person name="Pangilinan J."/>
            <person name="LaButti K."/>
            <person name="Riley R."/>
            <person name="Lipzen A."/>
            <person name="Clum A."/>
            <person name="Drula E."/>
            <person name="Henrissat B."/>
            <person name="Kohler A."/>
            <person name="Grigoriev I.V."/>
            <person name="Martin F.M."/>
            <person name="Hacquard S."/>
        </authorList>
    </citation>
    <scope>NUCLEOTIDE SEQUENCE [LARGE SCALE GENOMIC DNA]</scope>
    <source>
        <strain evidence="2 3">MPI-CAGE-CH-0241</strain>
    </source>
</reference>
<keyword evidence="1" id="KW-0812">Transmembrane</keyword>
<feature type="transmembrane region" description="Helical" evidence="1">
    <location>
        <begin position="347"/>
        <end position="370"/>
    </location>
</feature>
<keyword evidence="1" id="KW-0472">Membrane</keyword>
<gene>
    <name evidence="2" type="ORF">B0T10DRAFT_566296</name>
</gene>
<organism evidence="2 3">
    <name type="scientific">Thelonectria olida</name>
    <dbReference type="NCBI Taxonomy" id="1576542"/>
    <lineage>
        <taxon>Eukaryota</taxon>
        <taxon>Fungi</taxon>
        <taxon>Dikarya</taxon>
        <taxon>Ascomycota</taxon>
        <taxon>Pezizomycotina</taxon>
        <taxon>Sordariomycetes</taxon>
        <taxon>Hypocreomycetidae</taxon>
        <taxon>Hypocreales</taxon>
        <taxon>Nectriaceae</taxon>
        <taxon>Thelonectria</taxon>
    </lineage>
</organism>
<protein>
    <submittedName>
        <fullName evidence="2">Uncharacterized protein</fullName>
    </submittedName>
</protein>
<keyword evidence="3" id="KW-1185">Reference proteome</keyword>
<evidence type="ECO:0000256" key="1">
    <source>
        <dbReference type="SAM" id="Phobius"/>
    </source>
</evidence>
<dbReference type="Gene3D" id="1.20.58.340">
    <property type="entry name" value="Magnesium transport protein CorA, transmembrane region"/>
    <property type="match status" value="1"/>
</dbReference>
<sequence>MDDDWEPCTGDCIPKSIAKNNRGLAFSINESTSDTGPIDIQYRRLAKADDVKAHVASTIEKAETRGSSVANSTQVVLLGEERNGSQQLVFQLALQGHEPLVAALGRQVLPRGAFMRKQQRLTKKGEKRKPRTALDFSYDVEFPGDKWLRPFPRFLLKSQMPMNTLGTVSHPLKPLLLICFWVVDTVSAWQNTASVIDEVLFQSGYHFFSNQKRSDVLSLEPRQLTKHTADMVAASTAIAGDIGLLRGLISVLKFLREESAAIRKELRSTQQDKVLENIDEWSKCIECSAESLVAYLESCVAKANVVIQGLQNAIGQKNQEATLKIATESRQLAEDSKKIAEASWKDTTSVTAIMLITMLFLPATFMATLFSSDFVSNEAFDGNSSRQAKAYAGITVVLTIVVVTSYYGWARVRRHRARLILQRRQTLEAQRVAE</sequence>
<feature type="transmembrane region" description="Helical" evidence="1">
    <location>
        <begin position="390"/>
        <end position="409"/>
    </location>
</feature>
<evidence type="ECO:0000313" key="3">
    <source>
        <dbReference type="Proteomes" id="UP000777438"/>
    </source>
</evidence>
<dbReference type="Proteomes" id="UP000777438">
    <property type="component" value="Unassembled WGS sequence"/>
</dbReference>
<accession>A0A9P8VTN6</accession>